<sequence>MSMARGEGLTTKVVDGVSLERALQDAEVANKRVIELTRGLLEREAQIEKLQIEIVSLKQLMDPRRKVEHVFRKNHALYVMARRARRMMGR</sequence>
<evidence type="ECO:0000313" key="1">
    <source>
        <dbReference type="EMBL" id="MDQ1122972.1"/>
    </source>
</evidence>
<name>A0ABU0TVM1_MICTR</name>
<evidence type="ECO:0000313" key="2">
    <source>
        <dbReference type="Proteomes" id="UP001226691"/>
    </source>
</evidence>
<dbReference type="EMBL" id="JAUTBF010000001">
    <property type="protein sequence ID" value="MDQ1122972.1"/>
    <property type="molecule type" value="Genomic_DNA"/>
</dbReference>
<protein>
    <submittedName>
        <fullName evidence="1">Uncharacterized protein</fullName>
    </submittedName>
</protein>
<accession>A0ABU0TVM1</accession>
<dbReference type="RefSeq" id="WP_307481879.1">
    <property type="nucleotide sequence ID" value="NZ_JAUTBF010000001.1"/>
</dbReference>
<organism evidence="1 2">
    <name type="scientific">Microbacterium trichothecenolyticum</name>
    <name type="common">Aureobacterium trichothecenolyticum</name>
    <dbReference type="NCBI Taxonomy" id="69370"/>
    <lineage>
        <taxon>Bacteria</taxon>
        <taxon>Bacillati</taxon>
        <taxon>Actinomycetota</taxon>
        <taxon>Actinomycetes</taxon>
        <taxon>Micrococcales</taxon>
        <taxon>Microbacteriaceae</taxon>
        <taxon>Microbacterium</taxon>
    </lineage>
</organism>
<dbReference type="Proteomes" id="UP001226691">
    <property type="component" value="Unassembled WGS sequence"/>
</dbReference>
<reference evidence="1 2" key="1">
    <citation type="submission" date="2023-07" db="EMBL/GenBank/DDBJ databases">
        <title>Functional and genomic diversity of the sorghum phyllosphere microbiome.</title>
        <authorList>
            <person name="Shade A."/>
        </authorList>
    </citation>
    <scope>NUCLEOTIDE SEQUENCE [LARGE SCALE GENOMIC DNA]</scope>
    <source>
        <strain evidence="1 2">SORGH_AS_1207</strain>
    </source>
</reference>
<comment type="caution">
    <text evidence="1">The sequence shown here is derived from an EMBL/GenBank/DDBJ whole genome shotgun (WGS) entry which is preliminary data.</text>
</comment>
<gene>
    <name evidence="1" type="ORF">QE412_001545</name>
</gene>
<keyword evidence="2" id="KW-1185">Reference proteome</keyword>
<proteinExistence type="predicted"/>